<feature type="transmembrane region" description="Helical" evidence="6">
    <location>
        <begin position="241"/>
        <end position="260"/>
    </location>
</feature>
<feature type="transmembrane region" description="Helical" evidence="6">
    <location>
        <begin position="20"/>
        <end position="38"/>
    </location>
</feature>
<evidence type="ECO:0000256" key="5">
    <source>
        <dbReference type="ARBA" id="ARBA00023136"/>
    </source>
</evidence>
<comment type="subcellular location">
    <subcellularLocation>
        <location evidence="1">Membrane</location>
        <topology evidence="1">Multi-pass membrane protein</topology>
    </subcellularLocation>
</comment>
<feature type="transmembrane region" description="Helical" evidence="6">
    <location>
        <begin position="82"/>
        <end position="103"/>
    </location>
</feature>
<evidence type="ECO:0000256" key="4">
    <source>
        <dbReference type="ARBA" id="ARBA00022989"/>
    </source>
</evidence>
<feature type="transmembrane region" description="Helical" evidence="6">
    <location>
        <begin position="50"/>
        <end position="70"/>
    </location>
</feature>
<dbReference type="InterPro" id="IPR020846">
    <property type="entry name" value="MFS_dom"/>
</dbReference>
<dbReference type="InterPro" id="IPR036259">
    <property type="entry name" value="MFS_trans_sf"/>
</dbReference>
<keyword evidence="3 6" id="KW-0812">Transmembrane</keyword>
<feature type="transmembrane region" description="Helical" evidence="6">
    <location>
        <begin position="170"/>
        <end position="190"/>
    </location>
</feature>
<dbReference type="CDD" id="cd17390">
    <property type="entry name" value="MFS_MFSD9"/>
    <property type="match status" value="1"/>
</dbReference>
<evidence type="ECO:0000313" key="8">
    <source>
        <dbReference type="Proteomes" id="UP000694888"/>
    </source>
</evidence>
<dbReference type="PRINTS" id="PR01035">
    <property type="entry name" value="TCRTETA"/>
</dbReference>
<protein>
    <submittedName>
        <fullName evidence="9">Major facilitator superfamily domain-containing protein 9</fullName>
    </submittedName>
</protein>
<dbReference type="PANTHER" id="PTHR23504:SF14">
    <property type="entry name" value="MAJOR FACILITATOR SUPERFAMILY DOMAIN-CONTAINING PROTEIN 9"/>
    <property type="match status" value="1"/>
</dbReference>
<dbReference type="Gene3D" id="1.20.1250.20">
    <property type="entry name" value="MFS general substrate transporter like domains"/>
    <property type="match status" value="1"/>
</dbReference>
<name>A0ABM0JUZ3_APLCA</name>
<dbReference type="RefSeq" id="XP_005102128.1">
    <property type="nucleotide sequence ID" value="XM_005102071.3"/>
</dbReference>
<evidence type="ECO:0000256" key="2">
    <source>
        <dbReference type="ARBA" id="ARBA00022448"/>
    </source>
</evidence>
<feature type="transmembrane region" description="Helical" evidence="6">
    <location>
        <begin position="398"/>
        <end position="415"/>
    </location>
</feature>
<feature type="domain" description="Major facilitator superfamily (MFS) profile" evidence="7">
    <location>
        <begin position="16"/>
        <end position="423"/>
    </location>
</feature>
<feature type="transmembrane region" description="Helical" evidence="6">
    <location>
        <begin position="281"/>
        <end position="298"/>
    </location>
</feature>
<proteinExistence type="predicted"/>
<keyword evidence="2" id="KW-0813">Transport</keyword>
<gene>
    <name evidence="9" type="primary">LOC101853569</name>
</gene>
<keyword evidence="4 6" id="KW-1133">Transmembrane helix</keyword>
<reference evidence="9" key="1">
    <citation type="submission" date="2025-08" db="UniProtKB">
        <authorList>
            <consortium name="RefSeq"/>
        </authorList>
    </citation>
    <scope>IDENTIFICATION</scope>
</reference>
<dbReference type="Pfam" id="PF07690">
    <property type="entry name" value="MFS_1"/>
    <property type="match status" value="2"/>
</dbReference>
<dbReference type="InterPro" id="IPR001958">
    <property type="entry name" value="Tet-R_TetA/multi-R_MdtG-like"/>
</dbReference>
<feature type="transmembrane region" description="Helical" evidence="6">
    <location>
        <begin position="310"/>
        <end position="343"/>
    </location>
</feature>
<dbReference type="Proteomes" id="UP000694888">
    <property type="component" value="Unplaced"/>
</dbReference>
<accession>A0ABM0JUZ3</accession>
<keyword evidence="8" id="KW-1185">Reference proteome</keyword>
<evidence type="ECO:0000256" key="1">
    <source>
        <dbReference type="ARBA" id="ARBA00004141"/>
    </source>
</evidence>
<sequence>MSDLRPRKENDQNKNLRHIFYLSGFLDLLGVSMIMPLIQPQIIDMGASPTVAGILGSVYGGLQLFSSPVVGHWSDSAGRRYCLYMCLLLTAVGYTTLGLYQALSIFFIGRFVLGCFKHSQTICKALLADSVSPEYQAEVIGNFNSFSSIGFIVGPICGGHLAETQWGFSLVAFTAGFVFLLNSAVVWWVVPPDTQVTHHEDSAEGPLHRSDTSFSLKKLNSDEINFSFDKLIKSFREFDWVQLWDLFLIKFLAGFSVIIFRTNFSMVLRQKFVASPKTMGYMTSYSGIVSTLSGFVVGKITRRYNNTARLFLHVTILQAVALLCLSLTPSITLLICFLTPLGLVTSVSRVSGTTLTIQRSGNTALGSVMGLSQSVMAIARMIAPFLAGLAQEISVDGASYISVVAAALSVAIMVVRPQDPVSRKLKTS</sequence>
<dbReference type="PROSITE" id="PS50850">
    <property type="entry name" value="MFS"/>
    <property type="match status" value="1"/>
</dbReference>
<dbReference type="PANTHER" id="PTHR23504">
    <property type="entry name" value="MAJOR FACILITATOR SUPERFAMILY DOMAIN-CONTAINING PROTEIN 10"/>
    <property type="match status" value="1"/>
</dbReference>
<organism evidence="8 9">
    <name type="scientific">Aplysia californica</name>
    <name type="common">California sea hare</name>
    <dbReference type="NCBI Taxonomy" id="6500"/>
    <lineage>
        <taxon>Eukaryota</taxon>
        <taxon>Metazoa</taxon>
        <taxon>Spiralia</taxon>
        <taxon>Lophotrochozoa</taxon>
        <taxon>Mollusca</taxon>
        <taxon>Gastropoda</taxon>
        <taxon>Heterobranchia</taxon>
        <taxon>Euthyneura</taxon>
        <taxon>Tectipleura</taxon>
        <taxon>Aplysiida</taxon>
        <taxon>Aplysioidea</taxon>
        <taxon>Aplysiidae</taxon>
        <taxon>Aplysia</taxon>
    </lineage>
</organism>
<dbReference type="SUPFAM" id="SSF103473">
    <property type="entry name" value="MFS general substrate transporter"/>
    <property type="match status" value="1"/>
</dbReference>
<dbReference type="GeneID" id="101853569"/>
<keyword evidence="5 6" id="KW-0472">Membrane</keyword>
<evidence type="ECO:0000259" key="7">
    <source>
        <dbReference type="PROSITE" id="PS50850"/>
    </source>
</evidence>
<dbReference type="InterPro" id="IPR011701">
    <property type="entry name" value="MFS"/>
</dbReference>
<evidence type="ECO:0000256" key="3">
    <source>
        <dbReference type="ARBA" id="ARBA00022692"/>
    </source>
</evidence>
<evidence type="ECO:0000313" key="9">
    <source>
        <dbReference type="RefSeq" id="XP_005102128.1"/>
    </source>
</evidence>
<evidence type="ECO:0000256" key="6">
    <source>
        <dbReference type="SAM" id="Phobius"/>
    </source>
</evidence>